<sequence>MKVKSNSSSRLKYVSFTDQIAKVSVDIARWHSSITAVTSAENETYFNDTVTKYRDLDYGSYFENFLNDIPYFDGELRTYAQLLHQKDIVAKALINHLNISESTSLGTLLKLTIAFVQDIREDFRSYIWDFIEAIISILERSHEDKEILETVFFTLAKIFWLQRRHLVCELHEVFRRFKRIFCCKRSYLRRFTAEALAFLLRKSSAVGNLAVFLAETACNEIDNSLLIDGISRLYFNALKITRGQFHSASPQLLSEILQASLEIEENDVRNIAIQILVDTIRQCSSYTSKECSELLVDVILRQYKSTLASFDTVKSSALANLLNAWISQKRGRSLHKPSSLFQVIIDGVKSRAGKVERETVELLTIAIMRYHGESELHVLITAAVRLLMNNEQSCGFDVILDFLYNISDIPLFDIWIMPIVGAFMSRLVVQEDAQIINGIFRFYADICNKRRPIWKHKEKRNCFFDTSNHLEVRNRLIDILKSSDNFDAEIVGCCLMTYPWLWSQSENPKEIAAVFRILVASMSSLDNVDARLSLLAANACFLFDPSLFRQFTLETLLKFYKNMGNNEAALRTLALILPFVEDSEKLKNISAMSKVANEILPMFGHWSSYVRQIALEVLTHFSIPMNNTKSNSEITVEIESVFDLLLRSERTPWTLGEYRTRLMILRQLTYGAHAKHMPQNFDIVIETIPLRVIIGNLYEPFSIAWKELKNIIQDYAYGLNIDEFFSLFLPFLDHMELKSQYVISEDNGNLNCSMLDKMTTIGDKSPQNYGAFRLEMFRILNCISDLCERRTKLLSPLFIRFFRNEYQQGNLSERRESILVASSNLPCSADKDEWKDESNNEPKLSDTEKFECGRKMTEEDECVGRKLIRDSLITLLELFASFTSPKTIYMGNEIRDLYDELLMIADEAVQQRALKCIFTYNYKYVTPYREHLECLVQERTLISTLVKFSIDYHNSVIDSSHRADVMPIILRLLYGKCNIHCKRDITERRTAIFRFLAGSTSDELDFFFKLLFAPLLKVIGQEQSLEIFCKRTVSTFDASSMVSLQIIKGSFRSISLIATVLSPVLTNAQKQLLFRVCLAAALLSRLAMENLVLVQPYLVKRLRELRRLACSAFKEVFHVCQNRMLEADEINVFLMYIVAPQCMYHDDGSPEVPFNLLRLFLSWTSIPKLFYLLRLQIPSTSGTVSHSVLSIVCSMLASKSVSKLMKEKIIDGLLSLLTLADEVMSGPVVDINLTELPEIPGLNSGTSMVLSELPKLLVFIFDSLPLQGESRKLNTKHLEILNRISEFIRDEEMIRRYVSILLTFLESGIVRSDDAVQSSLLTVLRMVTVATDPTQFLKNLTNVQSLLKERSHREILQKIEQAVVMKLMENDKRKAELLSYVVSLDAWDGRRIDEPDYDKRHCAYLNLLKALTTDEIIEPILLYLILHNDYYVIVQMNDISLRSAATKNFHSIIEYFGRCNINEREKQNGVDSHMLPLIVKGLHDPKEVIRHDFTNLLVSMVVYFPTHKHLRHLESLRNTAEVDLDFFENVTHMQIHRRQRAFYKLAQSLQSEKIRIPNGVLLRFLLPFLQPYMVNLSSSTSALSDAALALFTQIMRGAPWKKYFPMLDFYMKRLKKDSVNVNHKAIIRIIVALVDAFHFNVSEGEQHESVIKKRRTNNELETEINDRPEDWTETRIEDGTTEVNPGGNTLKESTSSIHQKVVGYLIPRLKDCATSKDLVSHRKAQSGKYYKEDDDIQRAPVALATIKLLQKMPQKIMDYNLPGVIIKVCSLLMSRSTSVREAAGKTVIEIAKILGPKYIRFIIREMKQTMKKGYQLHVMIFYVHKLLSAMEEQLCTGDLDSCLMDIIDVCTMDLFGDTAEEKTVSGITKNVPEAKIQRAYETYRLLGRYISSQCLGSALVVLKKIIESAPDAKTVRKVSRLLRQYSLGISVNEGIEPGVALIFAYQLLNDQIIENLENRTSVQLDAKQAKEGKRPESCLVLENEPNRVGMVVKVATKSRMHIFVEFGLSELYLILKKKTFDVESKDDIARLDPFVDIILKCLTLKYDKILVNSLRCFLILLRFPLPSLRSIMTQFLNRLFILLADYTTSSATGNTQEYVRKSAEVSQLVFKAITQVIKDAPSLVLTSKRLQLLLTYVETDIIDNQKQAVAFPLIKAVIIRKLQDPKIIEIIQYLAETAIISEVSHIREQCRQVIALFVGSHPQCKKPSKYVEFFLEQLDYQHEDGRKSSVEMLNIIFEKLTKEINDHYALLAFVKLAARLMNDESAECRRMIVLAIQKLVVSVSESKRDDLYLATRDWLESKKAIYICIAVQALVIFSRLEGRKFENILRELSPKLSEIVRADILYSYAEESIGIIIDSLNSLMSEHKNQTTQFAEEGLLDSILREMGPLARCSKSPTVQLSAARFLGSLFSILNKEYMLSRSDPSAREFLQWTLAQMKTYQLTSELAEQVAKNLVYLFDVIAQSDNDLRWLCHRLSVLCNFELVKLPAENIRRINVFKVIAVIVLKIDPSRSNIVVQSLLPSLCREMQGKSTQSTEILQKIAVEVADTIKGRIGDEEFTKQVAECNKLFAAKLEGRKRKKKEEAVLDPASAARKKIRKNKSKRKVKERRTAY</sequence>
<name>A0AAF5Q684_WUCBA</name>
<feature type="region of interest" description="Disordered" evidence="1">
    <location>
        <begin position="2579"/>
        <end position="2613"/>
    </location>
</feature>
<reference evidence="6" key="3">
    <citation type="submission" date="2024-02" db="UniProtKB">
        <authorList>
            <consortium name="WormBaseParasite"/>
        </authorList>
    </citation>
    <scope>IDENTIFICATION</scope>
    <source>
        <strain evidence="6">pt0022</strain>
    </source>
</reference>
<dbReference type="InterPro" id="IPR011989">
    <property type="entry name" value="ARM-like"/>
</dbReference>
<evidence type="ECO:0000313" key="6">
    <source>
        <dbReference type="WBParaSite" id="mrna-Wban_10420"/>
    </source>
</evidence>
<dbReference type="SUPFAM" id="SSF48371">
    <property type="entry name" value="ARM repeat"/>
    <property type="match status" value="3"/>
</dbReference>
<dbReference type="GO" id="GO:0032040">
    <property type="term" value="C:small-subunit processome"/>
    <property type="evidence" value="ECO:0007669"/>
    <property type="project" value="TreeGrafter"/>
</dbReference>
<feature type="domain" description="U3 small nucleolar RNA-associated protein 20 N-terminal" evidence="2">
    <location>
        <begin position="868"/>
        <end position="1484"/>
    </location>
</feature>
<dbReference type="Gene3D" id="1.25.10.10">
    <property type="entry name" value="Leucine-rich Repeat Variant"/>
    <property type="match status" value="2"/>
</dbReference>
<dbReference type="PANTHER" id="PTHR17695">
    <property type="entry name" value="SMALL SUBUNIT PROCESSOME COMPONENT 20 HOMOLOG"/>
    <property type="match status" value="1"/>
</dbReference>
<protein>
    <recommendedName>
        <fullName evidence="7">DRIM domain-containing protein</fullName>
    </recommendedName>
</protein>
<accession>A0AAF5Q684</accession>
<dbReference type="InterPro" id="IPR046523">
    <property type="entry name" value="UTP20_dom"/>
</dbReference>
<evidence type="ECO:0000259" key="2">
    <source>
        <dbReference type="Pfam" id="PF07539"/>
    </source>
</evidence>
<evidence type="ECO:0000256" key="1">
    <source>
        <dbReference type="SAM" id="MobiDB-lite"/>
    </source>
</evidence>
<dbReference type="Pfam" id="PF23099">
    <property type="entry name" value="UTP20_C"/>
    <property type="match status" value="1"/>
</dbReference>
<evidence type="ECO:0008006" key="7">
    <source>
        <dbReference type="Google" id="ProtNLM"/>
    </source>
</evidence>
<evidence type="ECO:0000259" key="3">
    <source>
        <dbReference type="Pfam" id="PF20416"/>
    </source>
</evidence>
<feature type="domain" description="U3 small nucleolar RNA-associated protein 20" evidence="3">
    <location>
        <begin position="1731"/>
        <end position="1948"/>
    </location>
</feature>
<dbReference type="Pfam" id="PF20416">
    <property type="entry name" value="UTP20"/>
    <property type="match status" value="1"/>
</dbReference>
<dbReference type="InterPro" id="IPR011430">
    <property type="entry name" value="UTP20_N"/>
</dbReference>
<evidence type="ECO:0000259" key="4">
    <source>
        <dbReference type="Pfam" id="PF23099"/>
    </source>
</evidence>
<dbReference type="Proteomes" id="UP000093561">
    <property type="component" value="Unassembled WGS sequence"/>
</dbReference>
<reference evidence="5" key="2">
    <citation type="journal article" date="2016" name="Mol. Ecol.">
        <title>Population genomics of the filarial nematode parasite Wuchereria bancrofti from mosquitoes.</title>
        <authorList>
            <person name="Small S.T."/>
            <person name="Reimer L.J."/>
            <person name="Tisch D.J."/>
            <person name="King C.L."/>
            <person name="Christensen B.M."/>
            <person name="Siba P.M."/>
            <person name="Kazura J.W."/>
            <person name="Serre D."/>
            <person name="Zimmerman P.A."/>
        </authorList>
    </citation>
    <scope>NUCLEOTIDE SEQUENCE</scope>
    <source>
        <strain evidence="5">pt0022</strain>
    </source>
</reference>
<feature type="domain" description="U3 small nucleolar RNA-associated protein 20 C-terminal" evidence="4">
    <location>
        <begin position="2306"/>
        <end position="2611"/>
    </location>
</feature>
<reference evidence="5" key="1">
    <citation type="submission" date="2015-03" db="EMBL/GenBank/DDBJ databases">
        <title>Wuchereria bancrofti Genome Sequencing Papua New Guinea Strain.</title>
        <authorList>
            <person name="Small S.T."/>
            <person name="Serre D."/>
            <person name="Zimmerman P.A."/>
        </authorList>
    </citation>
    <scope>NUCLEOTIDE SEQUENCE [LARGE SCALE GENOMIC DNA]</scope>
    <source>
        <strain evidence="5">pt0022</strain>
    </source>
</reference>
<dbReference type="Pfam" id="PF07539">
    <property type="entry name" value="UTP20_N"/>
    <property type="match status" value="1"/>
</dbReference>
<dbReference type="InterPro" id="IPR052575">
    <property type="entry name" value="SSU_processome_comp_20"/>
</dbReference>
<dbReference type="InterPro" id="IPR016024">
    <property type="entry name" value="ARM-type_fold"/>
</dbReference>
<dbReference type="PANTHER" id="PTHR17695:SF11">
    <property type="entry name" value="SMALL SUBUNIT PROCESSOME COMPONENT 20 HOMOLOG"/>
    <property type="match status" value="1"/>
</dbReference>
<evidence type="ECO:0000313" key="5">
    <source>
        <dbReference type="Proteomes" id="UP000093561"/>
    </source>
</evidence>
<dbReference type="WBParaSite" id="mrna-Wban_10420">
    <property type="protein sequence ID" value="mrna-Wban_10420"/>
    <property type="gene ID" value="Wban_10420"/>
</dbReference>
<feature type="compositionally biased region" description="Basic residues" evidence="1">
    <location>
        <begin position="2593"/>
        <end position="2613"/>
    </location>
</feature>
<dbReference type="GO" id="GO:0030686">
    <property type="term" value="C:90S preribosome"/>
    <property type="evidence" value="ECO:0007669"/>
    <property type="project" value="TreeGrafter"/>
</dbReference>
<dbReference type="InterPro" id="IPR057525">
    <property type="entry name" value="UTP20_C"/>
</dbReference>
<proteinExistence type="predicted"/>
<organism evidence="5 6">
    <name type="scientific">Wuchereria bancrofti</name>
    <dbReference type="NCBI Taxonomy" id="6293"/>
    <lineage>
        <taxon>Eukaryota</taxon>
        <taxon>Metazoa</taxon>
        <taxon>Ecdysozoa</taxon>
        <taxon>Nematoda</taxon>
        <taxon>Chromadorea</taxon>
        <taxon>Rhabditida</taxon>
        <taxon>Spirurina</taxon>
        <taxon>Spiruromorpha</taxon>
        <taxon>Filarioidea</taxon>
        <taxon>Onchocercidae</taxon>
        <taxon>Wuchereria</taxon>
    </lineage>
</organism>